<comment type="subunit">
    <text evidence="6">Consists of a catalytic RNA component (M1 or rnpB) and a protein subunit.</text>
</comment>
<dbReference type="Proteomes" id="UP001161325">
    <property type="component" value="Unassembled WGS sequence"/>
</dbReference>
<keyword evidence="3 6" id="KW-0255">Endonuclease</keyword>
<proteinExistence type="inferred from homology"/>
<evidence type="ECO:0000256" key="5">
    <source>
        <dbReference type="ARBA" id="ARBA00022884"/>
    </source>
</evidence>
<dbReference type="Gene3D" id="3.30.230.10">
    <property type="match status" value="1"/>
</dbReference>
<dbReference type="PANTHER" id="PTHR33992">
    <property type="entry name" value="RIBONUCLEASE P PROTEIN COMPONENT"/>
    <property type="match status" value="1"/>
</dbReference>
<comment type="caution">
    <text evidence="9">The sequence shown here is derived from an EMBL/GenBank/DDBJ whole genome shotgun (WGS) entry which is preliminary data.</text>
</comment>
<comment type="function">
    <text evidence="6">RNaseP catalyzes the removal of the 5'-leader sequence from pre-tRNA to produce the mature 5'-terminus. It can also cleave other RNA substrates such as 4.5S RNA. The protein component plays an auxiliary but essential role in vivo by binding to the 5'-leader sequence and broadening the substrate specificity of the ribozyme.</text>
</comment>
<evidence type="ECO:0000256" key="6">
    <source>
        <dbReference type="HAMAP-Rule" id="MF_00227"/>
    </source>
</evidence>
<evidence type="ECO:0000313" key="9">
    <source>
        <dbReference type="EMBL" id="GLC24573.1"/>
    </source>
</evidence>
<feature type="compositionally biased region" description="Pro residues" evidence="8">
    <location>
        <begin position="136"/>
        <end position="154"/>
    </location>
</feature>
<keyword evidence="2 6" id="KW-0540">Nuclease</keyword>
<dbReference type="HAMAP" id="MF_00227">
    <property type="entry name" value="RNase_P"/>
    <property type="match status" value="1"/>
</dbReference>
<dbReference type="GO" id="GO:0030677">
    <property type="term" value="C:ribonuclease P complex"/>
    <property type="evidence" value="ECO:0007669"/>
    <property type="project" value="TreeGrafter"/>
</dbReference>
<keyword evidence="4 6" id="KW-0378">Hydrolase</keyword>
<accession>A0AA37QD86</accession>
<dbReference type="EC" id="3.1.26.5" evidence="6 7"/>
<keyword evidence="1 6" id="KW-0819">tRNA processing</keyword>
<dbReference type="PANTHER" id="PTHR33992:SF1">
    <property type="entry name" value="RIBONUCLEASE P PROTEIN COMPONENT"/>
    <property type="match status" value="1"/>
</dbReference>
<dbReference type="InterPro" id="IPR000100">
    <property type="entry name" value="RNase_P"/>
</dbReference>
<evidence type="ECO:0000256" key="8">
    <source>
        <dbReference type="SAM" id="MobiDB-lite"/>
    </source>
</evidence>
<evidence type="ECO:0000256" key="4">
    <source>
        <dbReference type="ARBA" id="ARBA00022801"/>
    </source>
</evidence>
<dbReference type="AlphaFoldDB" id="A0AA37QD86"/>
<dbReference type="GO" id="GO:0001682">
    <property type="term" value="P:tRNA 5'-leader removal"/>
    <property type="evidence" value="ECO:0007669"/>
    <property type="project" value="UniProtKB-UniRule"/>
</dbReference>
<reference evidence="9" key="1">
    <citation type="submission" date="2022-08" db="EMBL/GenBank/DDBJ databases">
        <title>Draft genome sequencing of Roseisolibacter agri AW1220.</title>
        <authorList>
            <person name="Tobiishi Y."/>
            <person name="Tonouchi A."/>
        </authorList>
    </citation>
    <scope>NUCLEOTIDE SEQUENCE</scope>
    <source>
        <strain evidence="9">AW1220</strain>
    </source>
</reference>
<dbReference type="InterPro" id="IPR014721">
    <property type="entry name" value="Ribsml_uS5_D2-typ_fold_subgr"/>
</dbReference>
<protein>
    <recommendedName>
        <fullName evidence="6 7">Ribonuclease P protein component</fullName>
        <shortName evidence="6">RNase P protein</shortName>
        <shortName evidence="6">RNaseP protein</shortName>
        <ecNumber evidence="6 7">3.1.26.5</ecNumber>
    </recommendedName>
    <alternativeName>
        <fullName evidence="6">Protein C5</fullName>
    </alternativeName>
</protein>
<evidence type="ECO:0000256" key="7">
    <source>
        <dbReference type="NCBIfam" id="TIGR00188"/>
    </source>
</evidence>
<dbReference type="InterPro" id="IPR020568">
    <property type="entry name" value="Ribosomal_Su5_D2-typ_SF"/>
</dbReference>
<keyword evidence="5 6" id="KW-0694">RNA-binding</keyword>
<evidence type="ECO:0000313" key="10">
    <source>
        <dbReference type="Proteomes" id="UP001161325"/>
    </source>
</evidence>
<sequence>MSPAQGFPRRHRLTRGTELDVVRREGKRVRTEHLEVRVLASLQSFLRADSPLARAAEPARPRVGIVVPKHRQSGVARNRLKRRLRELVRLRLLPTLPPVALVVRVRPEAYGASFEQLARQIERVRRDVARLTLPPASAPTPAPPVAEPAPEPEP</sequence>
<gene>
    <name evidence="6" type="primary">rnpA</name>
    <name evidence="9" type="ORF">rosag_10860</name>
</gene>
<comment type="catalytic activity">
    <reaction evidence="6">
        <text>Endonucleolytic cleavage of RNA, removing 5'-extranucleotides from tRNA precursor.</text>
        <dbReference type="EC" id="3.1.26.5"/>
    </reaction>
</comment>
<evidence type="ECO:0000256" key="1">
    <source>
        <dbReference type="ARBA" id="ARBA00022694"/>
    </source>
</evidence>
<dbReference type="EMBL" id="BRXS01000002">
    <property type="protein sequence ID" value="GLC24573.1"/>
    <property type="molecule type" value="Genomic_DNA"/>
</dbReference>
<dbReference type="GO" id="GO:0004526">
    <property type="term" value="F:ribonuclease P activity"/>
    <property type="evidence" value="ECO:0007669"/>
    <property type="project" value="UniProtKB-UniRule"/>
</dbReference>
<dbReference type="NCBIfam" id="TIGR00188">
    <property type="entry name" value="rnpA"/>
    <property type="match status" value="1"/>
</dbReference>
<comment type="similarity">
    <text evidence="6">Belongs to the RnpA family.</text>
</comment>
<organism evidence="9 10">
    <name type="scientific">Roseisolibacter agri</name>
    <dbReference type="NCBI Taxonomy" id="2014610"/>
    <lineage>
        <taxon>Bacteria</taxon>
        <taxon>Pseudomonadati</taxon>
        <taxon>Gemmatimonadota</taxon>
        <taxon>Gemmatimonadia</taxon>
        <taxon>Gemmatimonadales</taxon>
        <taxon>Gemmatimonadaceae</taxon>
        <taxon>Roseisolibacter</taxon>
    </lineage>
</organism>
<name>A0AA37QD86_9BACT</name>
<dbReference type="Pfam" id="PF00825">
    <property type="entry name" value="Ribonuclease_P"/>
    <property type="match status" value="1"/>
</dbReference>
<dbReference type="GO" id="GO:0042781">
    <property type="term" value="F:3'-tRNA processing endoribonuclease activity"/>
    <property type="evidence" value="ECO:0007669"/>
    <property type="project" value="TreeGrafter"/>
</dbReference>
<dbReference type="SUPFAM" id="SSF54211">
    <property type="entry name" value="Ribosomal protein S5 domain 2-like"/>
    <property type="match status" value="1"/>
</dbReference>
<dbReference type="RefSeq" id="WP_284349020.1">
    <property type="nucleotide sequence ID" value="NZ_BRXS01000002.1"/>
</dbReference>
<keyword evidence="10" id="KW-1185">Reference proteome</keyword>
<dbReference type="GO" id="GO:0000049">
    <property type="term" value="F:tRNA binding"/>
    <property type="evidence" value="ECO:0007669"/>
    <property type="project" value="UniProtKB-UniRule"/>
</dbReference>
<evidence type="ECO:0000256" key="3">
    <source>
        <dbReference type="ARBA" id="ARBA00022759"/>
    </source>
</evidence>
<feature type="region of interest" description="Disordered" evidence="8">
    <location>
        <begin position="132"/>
        <end position="154"/>
    </location>
</feature>
<evidence type="ECO:0000256" key="2">
    <source>
        <dbReference type="ARBA" id="ARBA00022722"/>
    </source>
</evidence>